<evidence type="ECO:0000256" key="5">
    <source>
        <dbReference type="ARBA" id="ARBA00013211"/>
    </source>
</evidence>
<dbReference type="GO" id="GO:0003841">
    <property type="term" value="F:1-acylglycerol-3-phosphate O-acyltransferase activity"/>
    <property type="evidence" value="ECO:0007669"/>
    <property type="project" value="UniProtKB-UniRule"/>
</dbReference>
<comment type="similarity">
    <text evidence="4 9">Belongs to the 1-acyl-sn-glycerol-3-phosphate acyltransferase family.</text>
</comment>
<evidence type="ECO:0000256" key="6">
    <source>
        <dbReference type="ARBA" id="ARBA00016139"/>
    </source>
</evidence>
<reference evidence="11 12" key="1">
    <citation type="journal article" date="2014" name="Genome Announc.">
        <title>Draft Genome Sequence of Petroleum Oil-Degrading Marine Bacterium Pseudomonas taeanensis Strain MS-3, Isolated from a Crude Oil-Contaminated Seashore.</title>
        <authorList>
            <person name="Lee S.Y."/>
            <person name="Kim S.H."/>
            <person name="Lee D.G."/>
            <person name="Shin S."/>
            <person name="Yun S.H."/>
            <person name="Choi C.W."/>
            <person name="Chung Y.H."/>
            <person name="Choi J.S."/>
            <person name="Kahng H.Y."/>
            <person name="Kim S.I."/>
        </authorList>
    </citation>
    <scope>NUCLEOTIDE SEQUENCE [LARGE SCALE GENOMIC DNA]</scope>
    <source>
        <strain evidence="11 12">MS-3</strain>
    </source>
</reference>
<dbReference type="GO" id="GO:0016024">
    <property type="term" value="P:CDP-diacylglycerol biosynthetic process"/>
    <property type="evidence" value="ECO:0007669"/>
    <property type="project" value="UniProtKB-UniPathway"/>
</dbReference>
<organism evidence="11 12">
    <name type="scientific">Pseudomonas taeanensis MS-3</name>
    <dbReference type="NCBI Taxonomy" id="1395571"/>
    <lineage>
        <taxon>Bacteria</taxon>
        <taxon>Pseudomonadati</taxon>
        <taxon>Pseudomonadota</taxon>
        <taxon>Gammaproteobacteria</taxon>
        <taxon>Pseudomonadales</taxon>
        <taxon>Pseudomonadaceae</taxon>
        <taxon>Pseudomonas</taxon>
    </lineage>
</organism>
<dbReference type="OrthoDB" id="5290997at2"/>
<dbReference type="EC" id="2.3.1.51" evidence="5 9"/>
<evidence type="ECO:0000313" key="12">
    <source>
        <dbReference type="Proteomes" id="UP000030063"/>
    </source>
</evidence>
<dbReference type="PANTHER" id="PTHR10434">
    <property type="entry name" value="1-ACYL-SN-GLYCEROL-3-PHOSPHATE ACYLTRANSFERASE"/>
    <property type="match status" value="1"/>
</dbReference>
<comment type="pathway">
    <text evidence="2">Phospholipid metabolism; CDP-diacylglycerol biosynthesis; CDP-diacylglycerol from sn-glycerol 3-phosphate: step 2/3.</text>
</comment>
<dbReference type="AlphaFoldDB" id="A0A0A1YHE5"/>
<proteinExistence type="inferred from homology"/>
<gene>
    <name evidence="11" type="ORF">TMS3_0123045</name>
</gene>
<dbReference type="EMBL" id="AWSQ01000009">
    <property type="protein sequence ID" value="KFX68074.1"/>
    <property type="molecule type" value="Genomic_DNA"/>
</dbReference>
<evidence type="ECO:0000256" key="3">
    <source>
        <dbReference type="ARBA" id="ARBA00005189"/>
    </source>
</evidence>
<dbReference type="PANTHER" id="PTHR10434:SF11">
    <property type="entry name" value="1-ACYL-SN-GLYCEROL-3-PHOSPHATE ACYLTRANSFERASE"/>
    <property type="match status" value="1"/>
</dbReference>
<keyword evidence="12" id="KW-1185">Reference proteome</keyword>
<dbReference type="CDD" id="cd07989">
    <property type="entry name" value="LPLAT_AGPAT-like"/>
    <property type="match status" value="1"/>
</dbReference>
<dbReference type="eggNOG" id="COG0204">
    <property type="taxonomic scope" value="Bacteria"/>
</dbReference>
<evidence type="ECO:0000256" key="1">
    <source>
        <dbReference type="ARBA" id="ARBA00001141"/>
    </source>
</evidence>
<keyword evidence="7 9" id="KW-0808">Transferase</keyword>
<comment type="caution">
    <text evidence="11">The sequence shown here is derived from an EMBL/GenBank/DDBJ whole genome shotgun (WGS) entry which is preliminary data.</text>
</comment>
<dbReference type="NCBIfam" id="TIGR00530">
    <property type="entry name" value="AGP_acyltrn"/>
    <property type="match status" value="1"/>
</dbReference>
<keyword evidence="9" id="KW-0594">Phospholipid biosynthesis</keyword>
<keyword evidence="9" id="KW-0443">Lipid metabolism</keyword>
<evidence type="ECO:0000256" key="7">
    <source>
        <dbReference type="ARBA" id="ARBA00022679"/>
    </source>
</evidence>
<dbReference type="UniPathway" id="UPA00557">
    <property type="reaction ID" value="UER00613"/>
</dbReference>
<dbReference type="InterPro" id="IPR002123">
    <property type="entry name" value="Plipid/glycerol_acylTrfase"/>
</dbReference>
<dbReference type="Pfam" id="PF01553">
    <property type="entry name" value="Acyltransferase"/>
    <property type="match status" value="1"/>
</dbReference>
<dbReference type="SUPFAM" id="SSF69593">
    <property type="entry name" value="Glycerol-3-phosphate (1)-acyltransferase"/>
    <property type="match status" value="1"/>
</dbReference>
<dbReference type="STRING" id="1395571.TMS3_0123045"/>
<dbReference type="RefSeq" id="WP_025167543.1">
    <property type="nucleotide sequence ID" value="NZ_AWSQ01000009.1"/>
</dbReference>
<name>A0A0A1YHE5_9PSED</name>
<dbReference type="InterPro" id="IPR004552">
    <property type="entry name" value="AGP_acyltrans"/>
</dbReference>
<feature type="domain" description="Phospholipid/glycerol acyltransferase" evidence="10">
    <location>
        <begin position="68"/>
        <end position="183"/>
    </location>
</feature>
<keyword evidence="8 9" id="KW-0012">Acyltransferase</keyword>
<comment type="pathway">
    <text evidence="3">Lipid metabolism.</text>
</comment>
<evidence type="ECO:0000256" key="8">
    <source>
        <dbReference type="ARBA" id="ARBA00023315"/>
    </source>
</evidence>
<keyword evidence="9" id="KW-0444">Lipid biosynthesis</keyword>
<evidence type="ECO:0000256" key="9">
    <source>
        <dbReference type="RuleBase" id="RU361267"/>
    </source>
</evidence>
<keyword evidence="9" id="KW-1208">Phospholipid metabolism</keyword>
<dbReference type="SMART" id="SM00563">
    <property type="entry name" value="PlsC"/>
    <property type="match status" value="1"/>
</dbReference>
<protein>
    <recommendedName>
        <fullName evidence="6 9">1-acyl-sn-glycerol-3-phosphate acyltransferase</fullName>
        <ecNumber evidence="5 9">2.3.1.51</ecNumber>
    </recommendedName>
</protein>
<comment type="domain">
    <text evidence="9">The HXXXXD motif is essential for acyltransferase activity and may constitute the binding site for the phosphate moiety of the glycerol-3-phosphate.</text>
</comment>
<evidence type="ECO:0000256" key="2">
    <source>
        <dbReference type="ARBA" id="ARBA00004728"/>
    </source>
</evidence>
<sequence length="241" mass="26916">MLFFLRMLAMAVHFILAGFLGLFLGLSRPFNPDNSRLCARLYSLPALWLLRLKLKTDVESLLAHRSACVIVANHQSNYDLYVLGRVVPHRTVSIGKKSLKWVPFFGQLYWLAGNVLLDRGNALKAKRAMLTTTGTLKHKNTSIWVFPEGTRNLGEDILPFKKGAFQMAIAAGVPIIPVCASSYAKHIRLNRWNSGNIMIRSLPAIPTAGLKLDDLPQLMLDCRAQMQQCINAMDEELARAA</sequence>
<dbReference type="GO" id="GO:0006654">
    <property type="term" value="P:phosphatidic acid biosynthetic process"/>
    <property type="evidence" value="ECO:0007669"/>
    <property type="project" value="TreeGrafter"/>
</dbReference>
<accession>A0A0A1YHE5</accession>
<dbReference type="Proteomes" id="UP000030063">
    <property type="component" value="Unassembled WGS sequence"/>
</dbReference>
<evidence type="ECO:0000256" key="4">
    <source>
        <dbReference type="ARBA" id="ARBA00008655"/>
    </source>
</evidence>
<dbReference type="GO" id="GO:0005886">
    <property type="term" value="C:plasma membrane"/>
    <property type="evidence" value="ECO:0007669"/>
    <property type="project" value="TreeGrafter"/>
</dbReference>
<evidence type="ECO:0000313" key="11">
    <source>
        <dbReference type="EMBL" id="KFX68074.1"/>
    </source>
</evidence>
<evidence type="ECO:0000259" key="10">
    <source>
        <dbReference type="SMART" id="SM00563"/>
    </source>
</evidence>
<comment type="catalytic activity">
    <reaction evidence="1 9">
        <text>a 1-acyl-sn-glycero-3-phosphate + an acyl-CoA = a 1,2-diacyl-sn-glycero-3-phosphate + CoA</text>
        <dbReference type="Rhea" id="RHEA:19709"/>
        <dbReference type="ChEBI" id="CHEBI:57287"/>
        <dbReference type="ChEBI" id="CHEBI:57970"/>
        <dbReference type="ChEBI" id="CHEBI:58342"/>
        <dbReference type="ChEBI" id="CHEBI:58608"/>
        <dbReference type="EC" id="2.3.1.51"/>
    </reaction>
</comment>